<accession>B9RFT7</accession>
<dbReference type="eggNOG" id="ENOG502S2UZ">
    <property type="taxonomic scope" value="Eukaryota"/>
</dbReference>
<keyword evidence="2" id="KW-1185">Reference proteome</keyword>
<proteinExistence type="predicted"/>
<dbReference type="InParanoid" id="B9RFT7"/>
<reference evidence="2" key="1">
    <citation type="journal article" date="2010" name="Nat. Biotechnol.">
        <title>Draft genome sequence of the oilseed species Ricinus communis.</title>
        <authorList>
            <person name="Chan A.P."/>
            <person name="Crabtree J."/>
            <person name="Zhao Q."/>
            <person name="Lorenzi H."/>
            <person name="Orvis J."/>
            <person name="Puiu D."/>
            <person name="Melake-Berhan A."/>
            <person name="Jones K.M."/>
            <person name="Redman J."/>
            <person name="Chen G."/>
            <person name="Cahoon E.B."/>
            <person name="Gedil M."/>
            <person name="Stanke M."/>
            <person name="Haas B.J."/>
            <person name="Wortman J.R."/>
            <person name="Fraser-Liggett C.M."/>
            <person name="Ravel J."/>
            <person name="Rabinowicz P.D."/>
        </authorList>
    </citation>
    <scope>NUCLEOTIDE SEQUENCE [LARGE SCALE GENOMIC DNA]</scope>
    <source>
        <strain evidence="2">cv. Hale</strain>
    </source>
</reference>
<dbReference type="AlphaFoldDB" id="B9RFT7"/>
<dbReference type="Pfam" id="PF14009">
    <property type="entry name" value="PADRE"/>
    <property type="match status" value="1"/>
</dbReference>
<evidence type="ECO:0000313" key="2">
    <source>
        <dbReference type="Proteomes" id="UP000008311"/>
    </source>
</evidence>
<protein>
    <submittedName>
        <fullName evidence="1">Uncharacterized protein</fullName>
    </submittedName>
</protein>
<dbReference type="InterPro" id="IPR025322">
    <property type="entry name" value="PADRE_dom"/>
</dbReference>
<dbReference type="Proteomes" id="UP000008311">
    <property type="component" value="Unassembled WGS sequence"/>
</dbReference>
<dbReference type="EMBL" id="EQ973777">
    <property type="protein sequence ID" value="EEF50058.1"/>
    <property type="molecule type" value="Genomic_DNA"/>
</dbReference>
<gene>
    <name evidence="1" type="ORF">RCOM_1437230</name>
</gene>
<evidence type="ECO:0000313" key="1">
    <source>
        <dbReference type="EMBL" id="EEF50058.1"/>
    </source>
</evidence>
<organism evidence="1 2">
    <name type="scientific">Ricinus communis</name>
    <name type="common">Castor bean</name>
    <dbReference type="NCBI Taxonomy" id="3988"/>
    <lineage>
        <taxon>Eukaryota</taxon>
        <taxon>Viridiplantae</taxon>
        <taxon>Streptophyta</taxon>
        <taxon>Embryophyta</taxon>
        <taxon>Tracheophyta</taxon>
        <taxon>Spermatophyta</taxon>
        <taxon>Magnoliopsida</taxon>
        <taxon>eudicotyledons</taxon>
        <taxon>Gunneridae</taxon>
        <taxon>Pentapetalae</taxon>
        <taxon>rosids</taxon>
        <taxon>fabids</taxon>
        <taxon>Malpighiales</taxon>
        <taxon>Euphorbiaceae</taxon>
        <taxon>Acalyphoideae</taxon>
        <taxon>Acalypheae</taxon>
        <taxon>Ricinus</taxon>
    </lineage>
</organism>
<dbReference type="PANTHER" id="PTHR33052">
    <property type="entry name" value="DUF4228 DOMAIN PROTEIN-RELATED"/>
    <property type="match status" value="1"/>
</dbReference>
<sequence length="261" mass="30447">MRMAQNSKNYRVLKLVHPGGFIEIHQKPITAYEVMKKNPRHCVTRPDVFRYPWVVVRPESVLKPGSVFYIVPFHTIQSLMQRNRCLYQNYLFQEQDSIDSSVELTYFHQFLEERSSGISQKRTKVDCKIDQYDAIFPEGLIRNKKCPEPAYYQGSLIKSRFKLEHLDDSLKIQYLIDHLLTAHDCENHVEFEQQDTSFIEPRPAFSLDTASSNVPIDDIFLKVDSGLEPNVLKEKQSLKSCLKKDNRGRSHGFRVTFASSR</sequence>
<name>B9RFT7_RICCO</name>